<proteinExistence type="predicted"/>
<accession>A0A1U7X256</accession>
<name>A0A1U7X256_NICSY</name>
<evidence type="ECO:0000313" key="2">
    <source>
        <dbReference type="Proteomes" id="UP000189701"/>
    </source>
</evidence>
<organism evidence="2 3">
    <name type="scientific">Nicotiana sylvestris</name>
    <name type="common">Wood tobacco</name>
    <name type="synonym">South American tobacco</name>
    <dbReference type="NCBI Taxonomy" id="4096"/>
    <lineage>
        <taxon>Eukaryota</taxon>
        <taxon>Viridiplantae</taxon>
        <taxon>Streptophyta</taxon>
        <taxon>Embryophyta</taxon>
        <taxon>Tracheophyta</taxon>
        <taxon>Spermatophyta</taxon>
        <taxon>Magnoliopsida</taxon>
        <taxon>eudicotyledons</taxon>
        <taxon>Gunneridae</taxon>
        <taxon>Pentapetalae</taxon>
        <taxon>asterids</taxon>
        <taxon>lamiids</taxon>
        <taxon>Solanales</taxon>
        <taxon>Solanaceae</taxon>
        <taxon>Nicotianoideae</taxon>
        <taxon>Nicotianeae</taxon>
        <taxon>Nicotiana</taxon>
    </lineage>
</organism>
<feature type="domain" description="Integrase zinc-binding" evidence="1">
    <location>
        <begin position="165"/>
        <end position="219"/>
    </location>
</feature>
<dbReference type="InterPro" id="IPR052160">
    <property type="entry name" value="Gypsy_RT_Integrase-like"/>
</dbReference>
<keyword evidence="2" id="KW-1185">Reference proteome</keyword>
<dbReference type="RefSeq" id="XP_009783751.1">
    <property type="nucleotide sequence ID" value="XM_009785449.1"/>
</dbReference>
<dbReference type="STRING" id="4096.A0A1U7X256"/>
<dbReference type="AlphaFoldDB" id="A0A1U7X256"/>
<gene>
    <name evidence="3" type="primary">LOC104232278</name>
</gene>
<protein>
    <submittedName>
        <fullName evidence="3">Uncharacterized protein LOC104232278</fullName>
    </submittedName>
</protein>
<sequence length="225" mass="25628">MAEIGKLKQQIRDLEFENNLRVAADKGEKNKLAQENGVLKARIRQIRKVDDNQQKNRSNERLIAGLRSQKIYGHIAPAKRLFAKDIQRLEGTGIRFSIGNSEALLACTQAMSSLVERIKATQYEDERLCKYRDEVLAGKSKDMIVESDGVLRMGDKLCVADVDGLRHAILKEAHNSKYTIHPGSTKIYHDLKQFYWWEGMKKDVANFISSCLTCQQIKAEHQQPA</sequence>
<dbReference type="eggNOG" id="KOG0017">
    <property type="taxonomic scope" value="Eukaryota"/>
</dbReference>
<dbReference type="PANTHER" id="PTHR47266">
    <property type="entry name" value="ENDONUCLEASE-RELATED"/>
    <property type="match status" value="1"/>
</dbReference>
<reference evidence="3" key="2">
    <citation type="submission" date="2025-08" db="UniProtKB">
        <authorList>
            <consortium name="RefSeq"/>
        </authorList>
    </citation>
    <scope>IDENTIFICATION</scope>
    <source>
        <tissue evidence="3">Leaf</tissue>
    </source>
</reference>
<evidence type="ECO:0000259" key="1">
    <source>
        <dbReference type="Pfam" id="PF17921"/>
    </source>
</evidence>
<dbReference type="Proteomes" id="UP000189701">
    <property type="component" value="Unplaced"/>
</dbReference>
<dbReference type="InterPro" id="IPR041588">
    <property type="entry name" value="Integrase_H2C2"/>
</dbReference>
<evidence type="ECO:0000313" key="3">
    <source>
        <dbReference type="RefSeq" id="XP_009783751.1"/>
    </source>
</evidence>
<dbReference type="Gene3D" id="1.10.340.70">
    <property type="match status" value="1"/>
</dbReference>
<reference evidence="2" key="1">
    <citation type="journal article" date="2013" name="Genome Biol.">
        <title>Reference genomes and transcriptomes of Nicotiana sylvestris and Nicotiana tomentosiformis.</title>
        <authorList>
            <person name="Sierro N."/>
            <person name="Battey J.N."/>
            <person name="Ouadi S."/>
            <person name="Bovet L."/>
            <person name="Goepfert S."/>
            <person name="Bakaher N."/>
            <person name="Peitsch M.C."/>
            <person name="Ivanov N.V."/>
        </authorList>
    </citation>
    <scope>NUCLEOTIDE SEQUENCE [LARGE SCALE GENOMIC DNA]</scope>
</reference>
<dbReference type="Pfam" id="PF17921">
    <property type="entry name" value="Integrase_H2C2"/>
    <property type="match status" value="1"/>
</dbReference>